<dbReference type="AlphaFoldDB" id="A0ABD2B7I4"/>
<gene>
    <name evidence="2" type="ORF">V1478_006330</name>
</gene>
<reference evidence="2 3" key="1">
    <citation type="journal article" date="2024" name="Ann. Entomol. Soc. Am.">
        <title>Genomic analyses of the southern and eastern yellowjacket wasps (Hymenoptera: Vespidae) reveal evolutionary signatures of social life.</title>
        <authorList>
            <person name="Catto M.A."/>
            <person name="Caine P.B."/>
            <person name="Orr S.E."/>
            <person name="Hunt B.G."/>
            <person name="Goodisman M.A.D."/>
        </authorList>
    </citation>
    <scope>NUCLEOTIDE SEQUENCE [LARGE SCALE GENOMIC DNA]</scope>
    <source>
        <strain evidence="2">233</strain>
        <tissue evidence="2">Head and thorax</tissue>
    </source>
</reference>
<protein>
    <submittedName>
        <fullName evidence="2">Uncharacterized protein</fullName>
    </submittedName>
</protein>
<dbReference type="Proteomes" id="UP001607302">
    <property type="component" value="Unassembled WGS sequence"/>
</dbReference>
<name>A0ABD2B7I4_VESSQ</name>
<feature type="compositionally biased region" description="Basic residues" evidence="1">
    <location>
        <begin position="103"/>
        <end position="135"/>
    </location>
</feature>
<proteinExistence type="predicted"/>
<sequence length="168" mass="20216">MLREGHPQAMKKRERRTSWISRSALVYELLRTNRSIDGLTKKEILLRISQIHNIFAGKILRKEISVALKRGIDFGIIKKCFNKYRFETEFLINDDSKNQTLKWKRSTRKRKRGRTRTSKRRRPLANKKRQTRKRKVTEPKPKLPTLPPWTPEKRDLRKETIPRVVKHH</sequence>
<evidence type="ECO:0000313" key="2">
    <source>
        <dbReference type="EMBL" id="KAL2728698.1"/>
    </source>
</evidence>
<evidence type="ECO:0000313" key="3">
    <source>
        <dbReference type="Proteomes" id="UP001607302"/>
    </source>
</evidence>
<keyword evidence="3" id="KW-1185">Reference proteome</keyword>
<feature type="region of interest" description="Disordered" evidence="1">
    <location>
        <begin position="103"/>
        <end position="168"/>
    </location>
</feature>
<dbReference type="EMBL" id="JAUDFV010000132">
    <property type="protein sequence ID" value="KAL2728698.1"/>
    <property type="molecule type" value="Genomic_DNA"/>
</dbReference>
<organism evidence="2 3">
    <name type="scientific">Vespula squamosa</name>
    <name type="common">Southern yellow jacket</name>
    <name type="synonym">Wasp</name>
    <dbReference type="NCBI Taxonomy" id="30214"/>
    <lineage>
        <taxon>Eukaryota</taxon>
        <taxon>Metazoa</taxon>
        <taxon>Ecdysozoa</taxon>
        <taxon>Arthropoda</taxon>
        <taxon>Hexapoda</taxon>
        <taxon>Insecta</taxon>
        <taxon>Pterygota</taxon>
        <taxon>Neoptera</taxon>
        <taxon>Endopterygota</taxon>
        <taxon>Hymenoptera</taxon>
        <taxon>Apocrita</taxon>
        <taxon>Aculeata</taxon>
        <taxon>Vespoidea</taxon>
        <taxon>Vespidae</taxon>
        <taxon>Vespinae</taxon>
        <taxon>Vespula</taxon>
    </lineage>
</organism>
<accession>A0ABD2B7I4</accession>
<comment type="caution">
    <text evidence="2">The sequence shown here is derived from an EMBL/GenBank/DDBJ whole genome shotgun (WGS) entry which is preliminary data.</text>
</comment>
<feature type="compositionally biased region" description="Basic and acidic residues" evidence="1">
    <location>
        <begin position="151"/>
        <end position="161"/>
    </location>
</feature>
<evidence type="ECO:0000256" key="1">
    <source>
        <dbReference type="SAM" id="MobiDB-lite"/>
    </source>
</evidence>